<gene>
    <name evidence="2" type="ORF">QYT958_LOCUS22746</name>
</gene>
<evidence type="ECO:0000313" key="2">
    <source>
        <dbReference type="EMBL" id="CAF4781553.1"/>
    </source>
</evidence>
<feature type="compositionally biased region" description="Acidic residues" evidence="1">
    <location>
        <begin position="14"/>
        <end position="29"/>
    </location>
</feature>
<dbReference type="EMBL" id="CAJOBR010004436">
    <property type="protein sequence ID" value="CAF4781553.1"/>
    <property type="molecule type" value="Genomic_DNA"/>
</dbReference>
<feature type="region of interest" description="Disordered" evidence="1">
    <location>
        <begin position="1"/>
        <end position="39"/>
    </location>
</feature>
<feature type="compositionally biased region" description="Polar residues" evidence="1">
    <location>
        <begin position="1"/>
        <end position="11"/>
    </location>
</feature>
<dbReference type="AlphaFoldDB" id="A0A821N8T0"/>
<sequence>MSINDPASTNEVYLIDDDDDDDDNTENIDDTNNRRPPPTIGAHLLAMYQGARRSGIVLSVNDKCGTFKMRFDEFPTAEFDYSFSYKSSAWSYIGTAPPSIDPTITSVETIPNEEEPLCSIAQKFKSLINFMLPPNWELTREQISSMSNDDLSQLDMTVFMHSYREKMTKIVEQHKADEVRWRTLAQHLQEEATKLLNLSGMSIPTDCSLEDFEEHIQRNMNQSGNIS</sequence>
<evidence type="ECO:0000256" key="1">
    <source>
        <dbReference type="SAM" id="MobiDB-lite"/>
    </source>
</evidence>
<comment type="caution">
    <text evidence="2">The sequence shown here is derived from an EMBL/GenBank/DDBJ whole genome shotgun (WGS) entry which is preliminary data.</text>
</comment>
<proteinExistence type="predicted"/>
<reference evidence="2" key="1">
    <citation type="submission" date="2021-02" db="EMBL/GenBank/DDBJ databases">
        <authorList>
            <person name="Nowell W R."/>
        </authorList>
    </citation>
    <scope>NUCLEOTIDE SEQUENCE</scope>
</reference>
<name>A0A821N8T0_9BILA</name>
<protein>
    <submittedName>
        <fullName evidence="2">Uncharacterized protein</fullName>
    </submittedName>
</protein>
<organism evidence="2 3">
    <name type="scientific">Rotaria socialis</name>
    <dbReference type="NCBI Taxonomy" id="392032"/>
    <lineage>
        <taxon>Eukaryota</taxon>
        <taxon>Metazoa</taxon>
        <taxon>Spiralia</taxon>
        <taxon>Gnathifera</taxon>
        <taxon>Rotifera</taxon>
        <taxon>Eurotatoria</taxon>
        <taxon>Bdelloidea</taxon>
        <taxon>Philodinida</taxon>
        <taxon>Philodinidae</taxon>
        <taxon>Rotaria</taxon>
    </lineage>
</organism>
<accession>A0A821N8T0</accession>
<evidence type="ECO:0000313" key="3">
    <source>
        <dbReference type="Proteomes" id="UP000663848"/>
    </source>
</evidence>
<dbReference type="Proteomes" id="UP000663848">
    <property type="component" value="Unassembled WGS sequence"/>
</dbReference>